<dbReference type="EMBL" id="JAANBB010000529">
    <property type="protein sequence ID" value="KAF7540366.1"/>
    <property type="molecule type" value="Genomic_DNA"/>
</dbReference>
<dbReference type="Gene3D" id="3.40.640.10">
    <property type="entry name" value="Type I PLP-dependent aspartate aminotransferase-like (Major domain)"/>
    <property type="match status" value="1"/>
</dbReference>
<evidence type="ECO:0000256" key="2">
    <source>
        <dbReference type="ARBA" id="ARBA00004998"/>
    </source>
</evidence>
<dbReference type="CDD" id="cd00610">
    <property type="entry name" value="OAT_like"/>
    <property type="match status" value="1"/>
</dbReference>
<evidence type="ECO:0000256" key="3">
    <source>
        <dbReference type="ARBA" id="ARBA00008954"/>
    </source>
</evidence>
<dbReference type="InterPro" id="IPR005814">
    <property type="entry name" value="Aminotrans_3"/>
</dbReference>
<proteinExistence type="inferred from homology"/>
<evidence type="ECO:0000256" key="7">
    <source>
        <dbReference type="ARBA" id="ARBA00022898"/>
    </source>
</evidence>
<dbReference type="PIRSF" id="PIRSF000521">
    <property type="entry name" value="Transaminase_4ab_Lys_Orn"/>
    <property type="match status" value="1"/>
</dbReference>
<keyword evidence="6 9" id="KW-0808">Transferase</keyword>
<dbReference type="Gene3D" id="3.90.1150.10">
    <property type="entry name" value="Aspartate Aminotransferase, domain 1"/>
    <property type="match status" value="1"/>
</dbReference>
<dbReference type="PANTHER" id="PTHR11986">
    <property type="entry name" value="AMINOTRANSFERASE CLASS III"/>
    <property type="match status" value="1"/>
</dbReference>
<evidence type="ECO:0000313" key="11">
    <source>
        <dbReference type="Proteomes" id="UP000722485"/>
    </source>
</evidence>
<accession>A0A9P5LAU6</accession>
<comment type="caution">
    <text evidence="10">The sequence shown here is derived from an EMBL/GenBank/DDBJ whole genome shotgun (WGS) entry which is preliminary data.</text>
</comment>
<dbReference type="InterPro" id="IPR015422">
    <property type="entry name" value="PyrdxlP-dep_Trfase_small"/>
</dbReference>
<keyword evidence="7 8" id="KW-0663">Pyridoxal phosphate</keyword>
<organism evidence="10 11">
    <name type="scientific">Cylindrodendrum hubeiense</name>
    <dbReference type="NCBI Taxonomy" id="595255"/>
    <lineage>
        <taxon>Eukaryota</taxon>
        <taxon>Fungi</taxon>
        <taxon>Dikarya</taxon>
        <taxon>Ascomycota</taxon>
        <taxon>Pezizomycotina</taxon>
        <taxon>Sordariomycetes</taxon>
        <taxon>Hypocreomycetidae</taxon>
        <taxon>Hypocreales</taxon>
        <taxon>Nectriaceae</taxon>
        <taxon>Cylindrodendrum</taxon>
    </lineage>
</organism>
<dbReference type="GO" id="GO:0019544">
    <property type="term" value="P:L-arginine catabolic process to L-glutamate"/>
    <property type="evidence" value="ECO:0007669"/>
    <property type="project" value="TreeGrafter"/>
</dbReference>
<dbReference type="NCBIfam" id="TIGR01885">
    <property type="entry name" value="Orn_aminotrans"/>
    <property type="match status" value="1"/>
</dbReference>
<dbReference type="OrthoDB" id="10261433at2759"/>
<evidence type="ECO:0000256" key="8">
    <source>
        <dbReference type="RuleBase" id="RU003560"/>
    </source>
</evidence>
<protein>
    <recommendedName>
        <fullName evidence="4 9">Ornithine aminotransferase</fullName>
        <ecNumber evidence="4 9">2.6.1.13</ecNumber>
    </recommendedName>
</protein>
<dbReference type="InterPro" id="IPR050103">
    <property type="entry name" value="Class-III_PLP-dep_AT"/>
</dbReference>
<evidence type="ECO:0000256" key="9">
    <source>
        <dbReference type="RuleBase" id="RU365036"/>
    </source>
</evidence>
<evidence type="ECO:0000256" key="6">
    <source>
        <dbReference type="ARBA" id="ARBA00022679"/>
    </source>
</evidence>
<reference evidence="10" key="1">
    <citation type="submission" date="2020-03" db="EMBL/GenBank/DDBJ databases">
        <title>Draft Genome Sequence of Cylindrodendrum hubeiense.</title>
        <authorList>
            <person name="Buettner E."/>
            <person name="Kellner H."/>
        </authorList>
    </citation>
    <scope>NUCLEOTIDE SEQUENCE</scope>
    <source>
        <strain evidence="10">IHI 201604</strain>
    </source>
</reference>
<dbReference type="FunFam" id="3.90.1150.10:FF:000152">
    <property type="entry name" value="Ornithine aminotransferase"/>
    <property type="match status" value="1"/>
</dbReference>
<keyword evidence="5 9" id="KW-0032">Aminotransferase</keyword>
<dbReference type="PROSITE" id="PS00600">
    <property type="entry name" value="AA_TRANSFER_CLASS_3"/>
    <property type="match status" value="1"/>
</dbReference>
<dbReference type="GO" id="GO:0042802">
    <property type="term" value="F:identical protein binding"/>
    <property type="evidence" value="ECO:0007669"/>
    <property type="project" value="TreeGrafter"/>
</dbReference>
<evidence type="ECO:0000256" key="1">
    <source>
        <dbReference type="ARBA" id="ARBA00001933"/>
    </source>
</evidence>
<dbReference type="AlphaFoldDB" id="A0A9P5LAU6"/>
<dbReference type="InterPro" id="IPR015421">
    <property type="entry name" value="PyrdxlP-dep_Trfase_major"/>
</dbReference>
<dbReference type="FunFam" id="3.40.640.10:FF:000011">
    <property type="entry name" value="Ornithine aminotransferase"/>
    <property type="match status" value="1"/>
</dbReference>
<comment type="cofactor">
    <cofactor evidence="1 9">
        <name>pyridoxal 5'-phosphate</name>
        <dbReference type="ChEBI" id="CHEBI:597326"/>
    </cofactor>
</comment>
<sequence>MAPHADTNEVSSNYHASSTEKAIATENEFAAHNYHPLPVVFARAEGVNVWDPEGRQYLDFLSAYSAVNQGHCHPELVKALVDQASRLTLSSRAFYNDVFPRWAEKVNQVFGYEMVLPMNTGAEAVETAIKVARKWAYKVKGVPQNEALIFAAADNFHGRTMAAITLSTDTESNDNYGPFVPNIGAVNPSTGKAIRYNNIADLEEVLEAHGKVTAAFICEPIQGEAGVVVPDEDYLPRVQALCKKHNVLFICDEIQTGIGRTGRMLCSEWANIKPDIVTLGKAISGGLYPVSCVLSSKEIMLVVEPGTHGSTYGGNPLGCAVSIRALEIMEEEDLTAKAERLGQIFREGIQAINSPIIKTVRGKGLLNATVIDESAANGRTAWDLCLLLKSKGLLAKPTHGDIIRFAPPLVISEAELRKGLSIIAEALKELPTVQKAEGH</sequence>
<name>A0A9P5LAU6_9HYPO</name>
<dbReference type="GO" id="GO:0030170">
    <property type="term" value="F:pyridoxal phosphate binding"/>
    <property type="evidence" value="ECO:0007669"/>
    <property type="project" value="InterPro"/>
</dbReference>
<dbReference type="SUPFAM" id="SSF53383">
    <property type="entry name" value="PLP-dependent transferases"/>
    <property type="match status" value="1"/>
</dbReference>
<comment type="catalytic activity">
    <reaction evidence="9">
        <text>a 2-oxocarboxylate + L-ornithine = L-glutamate 5-semialdehyde + an L-alpha-amino acid</text>
        <dbReference type="Rhea" id="RHEA:13877"/>
        <dbReference type="ChEBI" id="CHEBI:35179"/>
        <dbReference type="ChEBI" id="CHEBI:46911"/>
        <dbReference type="ChEBI" id="CHEBI:58066"/>
        <dbReference type="ChEBI" id="CHEBI:59869"/>
        <dbReference type="EC" id="2.6.1.13"/>
    </reaction>
</comment>
<dbReference type="InterPro" id="IPR010164">
    <property type="entry name" value="Orn_aminotrans"/>
</dbReference>
<dbReference type="GO" id="GO:0004587">
    <property type="term" value="F:ornithine aminotransferase activity"/>
    <property type="evidence" value="ECO:0007669"/>
    <property type="project" value="UniProtKB-EC"/>
</dbReference>
<gene>
    <name evidence="10" type="ORF">G7Z17_g12230</name>
</gene>
<dbReference type="GO" id="GO:0010121">
    <property type="term" value="P:L-arginine catabolic process to proline via ornithine"/>
    <property type="evidence" value="ECO:0007669"/>
    <property type="project" value="TreeGrafter"/>
</dbReference>
<evidence type="ECO:0000256" key="4">
    <source>
        <dbReference type="ARBA" id="ARBA00012924"/>
    </source>
</evidence>
<dbReference type="InterPro" id="IPR015424">
    <property type="entry name" value="PyrdxlP-dep_Trfase"/>
</dbReference>
<dbReference type="Pfam" id="PF00202">
    <property type="entry name" value="Aminotran_3"/>
    <property type="match status" value="1"/>
</dbReference>
<keyword evidence="11" id="KW-1185">Reference proteome</keyword>
<evidence type="ECO:0000256" key="5">
    <source>
        <dbReference type="ARBA" id="ARBA00022576"/>
    </source>
</evidence>
<dbReference type="PANTHER" id="PTHR11986:SF18">
    <property type="entry name" value="ORNITHINE AMINOTRANSFERASE, MITOCHONDRIAL"/>
    <property type="match status" value="1"/>
</dbReference>
<dbReference type="Proteomes" id="UP000722485">
    <property type="component" value="Unassembled WGS sequence"/>
</dbReference>
<comment type="similarity">
    <text evidence="3 8">Belongs to the class-III pyridoxal-phosphate-dependent aminotransferase family.</text>
</comment>
<evidence type="ECO:0000313" key="10">
    <source>
        <dbReference type="EMBL" id="KAF7540366.1"/>
    </source>
</evidence>
<dbReference type="InterPro" id="IPR049704">
    <property type="entry name" value="Aminotrans_3_PPA_site"/>
</dbReference>
<dbReference type="GO" id="GO:0005737">
    <property type="term" value="C:cytoplasm"/>
    <property type="evidence" value="ECO:0007669"/>
    <property type="project" value="TreeGrafter"/>
</dbReference>
<dbReference type="EC" id="2.6.1.13" evidence="4 9"/>
<comment type="pathway">
    <text evidence="2 9">Amino-acid biosynthesis; L-proline biosynthesis; L-glutamate 5-semialdehyde from L-ornithine: step 1/1.</text>
</comment>